<dbReference type="CDD" id="cd10747">
    <property type="entry name" value="DnaJ_C"/>
    <property type="match status" value="1"/>
</dbReference>
<organism evidence="7 8">
    <name type="scientific">Candidatus Chisholmbacteria bacterium RIFCSPHIGHO2_01_FULL_49_18</name>
    <dbReference type="NCBI Taxonomy" id="1797590"/>
    <lineage>
        <taxon>Bacteria</taxon>
        <taxon>Candidatus Chisholmiibacteriota</taxon>
    </lineage>
</organism>
<protein>
    <recommendedName>
        <fullName evidence="6">J domain-containing protein</fullName>
    </recommendedName>
</protein>
<dbReference type="PANTHER" id="PTHR43096">
    <property type="entry name" value="DNAJ HOMOLOG 1, MITOCHONDRIAL-RELATED"/>
    <property type="match status" value="1"/>
</dbReference>
<keyword evidence="5" id="KW-0143">Chaperone</keyword>
<feature type="domain" description="J" evidence="6">
    <location>
        <begin position="6"/>
        <end position="70"/>
    </location>
</feature>
<gene>
    <name evidence="7" type="ORF">A2785_02795</name>
</gene>
<accession>A0A1G1VL41</accession>
<dbReference type="CDD" id="cd06257">
    <property type="entry name" value="DnaJ"/>
    <property type="match status" value="1"/>
</dbReference>
<dbReference type="InterPro" id="IPR008971">
    <property type="entry name" value="HSP40/DnaJ_pept-bd"/>
</dbReference>
<keyword evidence="3" id="KW-0863">Zinc-finger</keyword>
<dbReference type="AlphaFoldDB" id="A0A1G1VL41"/>
<dbReference type="Pfam" id="PF00226">
    <property type="entry name" value="DnaJ"/>
    <property type="match status" value="1"/>
</dbReference>
<dbReference type="GO" id="GO:0042026">
    <property type="term" value="P:protein refolding"/>
    <property type="evidence" value="ECO:0007669"/>
    <property type="project" value="TreeGrafter"/>
</dbReference>
<evidence type="ECO:0000256" key="3">
    <source>
        <dbReference type="ARBA" id="ARBA00022771"/>
    </source>
</evidence>
<dbReference type="PROSITE" id="PS00636">
    <property type="entry name" value="DNAJ_1"/>
    <property type="match status" value="1"/>
</dbReference>
<reference evidence="7 8" key="1">
    <citation type="journal article" date="2016" name="Nat. Commun.">
        <title>Thousands of microbial genomes shed light on interconnected biogeochemical processes in an aquifer system.</title>
        <authorList>
            <person name="Anantharaman K."/>
            <person name="Brown C.T."/>
            <person name="Hug L.A."/>
            <person name="Sharon I."/>
            <person name="Castelle C.J."/>
            <person name="Probst A.J."/>
            <person name="Thomas B.C."/>
            <person name="Singh A."/>
            <person name="Wilkins M.J."/>
            <person name="Karaoz U."/>
            <person name="Brodie E.L."/>
            <person name="Williams K.H."/>
            <person name="Hubbard S.S."/>
            <person name="Banfield J.F."/>
        </authorList>
    </citation>
    <scope>NUCLEOTIDE SEQUENCE [LARGE SCALE GENOMIC DNA]</scope>
</reference>
<dbReference type="FunFam" id="1.10.287.110:FF:000034">
    <property type="entry name" value="Chaperone protein DnaJ"/>
    <property type="match status" value="1"/>
</dbReference>
<dbReference type="SUPFAM" id="SSF46565">
    <property type="entry name" value="Chaperone J-domain"/>
    <property type="match status" value="1"/>
</dbReference>
<dbReference type="FunFam" id="2.60.260.20:FF:000005">
    <property type="entry name" value="Chaperone protein dnaJ 1, mitochondrial"/>
    <property type="match status" value="1"/>
</dbReference>
<dbReference type="Gene3D" id="1.10.287.110">
    <property type="entry name" value="DnaJ domain"/>
    <property type="match status" value="1"/>
</dbReference>
<dbReference type="SUPFAM" id="SSF49493">
    <property type="entry name" value="HSP40/DnaJ peptide-binding domain"/>
    <property type="match status" value="2"/>
</dbReference>
<dbReference type="Pfam" id="PF01556">
    <property type="entry name" value="DnaJ_C"/>
    <property type="match status" value="1"/>
</dbReference>
<comment type="caution">
    <text evidence="7">The sequence shown here is derived from an EMBL/GenBank/DDBJ whole genome shotgun (WGS) entry which is preliminary data.</text>
</comment>
<proteinExistence type="predicted"/>
<dbReference type="Gene3D" id="2.60.260.20">
    <property type="entry name" value="Urease metallochaperone UreE, N-terminal domain"/>
    <property type="match status" value="2"/>
</dbReference>
<keyword evidence="2" id="KW-0677">Repeat</keyword>
<dbReference type="GO" id="GO:0008270">
    <property type="term" value="F:zinc ion binding"/>
    <property type="evidence" value="ECO:0007669"/>
    <property type="project" value="UniProtKB-KW"/>
</dbReference>
<dbReference type="Proteomes" id="UP000179069">
    <property type="component" value="Unassembled WGS sequence"/>
</dbReference>
<dbReference type="PROSITE" id="PS50076">
    <property type="entry name" value="DNAJ_2"/>
    <property type="match status" value="1"/>
</dbReference>
<dbReference type="EMBL" id="MHCI01000020">
    <property type="protein sequence ID" value="OGY16074.1"/>
    <property type="molecule type" value="Genomic_DNA"/>
</dbReference>
<dbReference type="InterPro" id="IPR001623">
    <property type="entry name" value="DnaJ_domain"/>
</dbReference>
<dbReference type="PANTHER" id="PTHR43096:SF52">
    <property type="entry name" value="DNAJ HOMOLOG 1, MITOCHONDRIAL-RELATED"/>
    <property type="match status" value="1"/>
</dbReference>
<dbReference type="SMART" id="SM00271">
    <property type="entry name" value="DnaJ"/>
    <property type="match status" value="1"/>
</dbReference>
<keyword evidence="4" id="KW-0862">Zinc</keyword>
<dbReference type="InterPro" id="IPR018253">
    <property type="entry name" value="DnaJ_domain_CS"/>
</dbReference>
<evidence type="ECO:0000256" key="1">
    <source>
        <dbReference type="ARBA" id="ARBA00022723"/>
    </source>
</evidence>
<evidence type="ECO:0000259" key="6">
    <source>
        <dbReference type="PROSITE" id="PS50076"/>
    </source>
</evidence>
<evidence type="ECO:0000256" key="5">
    <source>
        <dbReference type="ARBA" id="ARBA00023186"/>
    </source>
</evidence>
<dbReference type="InterPro" id="IPR002939">
    <property type="entry name" value="DnaJ_C"/>
</dbReference>
<evidence type="ECO:0000256" key="4">
    <source>
        <dbReference type="ARBA" id="ARBA00022833"/>
    </source>
</evidence>
<evidence type="ECO:0000313" key="7">
    <source>
        <dbReference type="EMBL" id="OGY16074.1"/>
    </source>
</evidence>
<dbReference type="GO" id="GO:0005737">
    <property type="term" value="C:cytoplasm"/>
    <property type="evidence" value="ECO:0007669"/>
    <property type="project" value="TreeGrafter"/>
</dbReference>
<name>A0A1G1VL41_9BACT</name>
<dbReference type="InterPro" id="IPR036869">
    <property type="entry name" value="J_dom_sf"/>
</dbReference>
<evidence type="ECO:0000256" key="2">
    <source>
        <dbReference type="ARBA" id="ARBA00022737"/>
    </source>
</evidence>
<sequence length="296" mass="32947">MPTKRDYYDILGVPNHAGKEELKKAYRKKALEFHPDRNKASDAEEKFKEVNEAYEVLSNPQKRQTYDQFGHAAFEQGGGFPGGPFGGFGGQGQTQRAGPFSYTYYSGGGNPFQGFDFGGFSDPFEIFESFFGGASPFRREQPRPRYGLTIDFMESVKGTQKTVRIDGKQHTIKVPPGADDGTRIRFKDFDVSIDVKPDSTFRREGVDLVVNHEIPFTLATLGGTTEIPTVDGKLSLKIRPGTQPGSMVRLRDKGVPHLNGRGRGDQYVRLVVKVPEKLTNQQKQILQNFQSAAEQG</sequence>
<evidence type="ECO:0000313" key="8">
    <source>
        <dbReference type="Proteomes" id="UP000179069"/>
    </source>
</evidence>
<dbReference type="PRINTS" id="PR00625">
    <property type="entry name" value="JDOMAIN"/>
</dbReference>
<keyword evidence="1" id="KW-0479">Metal-binding</keyword>
<dbReference type="GO" id="GO:0051082">
    <property type="term" value="F:unfolded protein binding"/>
    <property type="evidence" value="ECO:0007669"/>
    <property type="project" value="InterPro"/>
</dbReference>